<dbReference type="EMBL" id="JAUEPR010000126">
    <property type="protein sequence ID" value="KAK0462705.1"/>
    <property type="molecule type" value="Genomic_DNA"/>
</dbReference>
<name>A0AA39TXY2_9AGAR</name>
<proteinExistence type="predicted"/>
<dbReference type="Proteomes" id="UP001175227">
    <property type="component" value="Unassembled WGS sequence"/>
</dbReference>
<keyword evidence="2" id="KW-1185">Reference proteome</keyword>
<dbReference type="AlphaFoldDB" id="A0AA39TXY2"/>
<protein>
    <submittedName>
        <fullName evidence="1">Uncharacterized protein</fullName>
    </submittedName>
</protein>
<comment type="caution">
    <text evidence="1">The sequence shown here is derived from an EMBL/GenBank/DDBJ whole genome shotgun (WGS) entry which is preliminary data.</text>
</comment>
<evidence type="ECO:0000313" key="1">
    <source>
        <dbReference type="EMBL" id="KAK0462705.1"/>
    </source>
</evidence>
<evidence type="ECO:0000313" key="2">
    <source>
        <dbReference type="Proteomes" id="UP001175227"/>
    </source>
</evidence>
<accession>A0AA39TXY2</accession>
<organism evidence="1 2">
    <name type="scientific">Armillaria novae-zelandiae</name>
    <dbReference type="NCBI Taxonomy" id="153914"/>
    <lineage>
        <taxon>Eukaryota</taxon>
        <taxon>Fungi</taxon>
        <taxon>Dikarya</taxon>
        <taxon>Basidiomycota</taxon>
        <taxon>Agaricomycotina</taxon>
        <taxon>Agaricomycetes</taxon>
        <taxon>Agaricomycetidae</taxon>
        <taxon>Agaricales</taxon>
        <taxon>Marasmiineae</taxon>
        <taxon>Physalacriaceae</taxon>
        <taxon>Armillaria</taxon>
    </lineage>
</organism>
<gene>
    <name evidence="1" type="ORF">IW261DRAFT_1599156</name>
</gene>
<reference evidence="1" key="1">
    <citation type="submission" date="2023-06" db="EMBL/GenBank/DDBJ databases">
        <authorList>
            <consortium name="Lawrence Berkeley National Laboratory"/>
            <person name="Ahrendt S."/>
            <person name="Sahu N."/>
            <person name="Indic B."/>
            <person name="Wong-Bajracharya J."/>
            <person name="Merenyi Z."/>
            <person name="Ke H.-M."/>
            <person name="Monk M."/>
            <person name="Kocsube S."/>
            <person name="Drula E."/>
            <person name="Lipzen A."/>
            <person name="Balint B."/>
            <person name="Henrissat B."/>
            <person name="Andreopoulos B."/>
            <person name="Martin F.M."/>
            <person name="Harder C.B."/>
            <person name="Rigling D."/>
            <person name="Ford K.L."/>
            <person name="Foster G.D."/>
            <person name="Pangilinan J."/>
            <person name="Papanicolaou A."/>
            <person name="Barry K."/>
            <person name="LaButti K."/>
            <person name="Viragh M."/>
            <person name="Koriabine M."/>
            <person name="Yan M."/>
            <person name="Riley R."/>
            <person name="Champramary S."/>
            <person name="Plett K.L."/>
            <person name="Tsai I.J."/>
            <person name="Slot J."/>
            <person name="Sipos G."/>
            <person name="Plett J."/>
            <person name="Nagy L.G."/>
            <person name="Grigoriev I.V."/>
        </authorList>
    </citation>
    <scope>NUCLEOTIDE SEQUENCE</scope>
    <source>
        <strain evidence="1">ICMP 16352</strain>
    </source>
</reference>
<sequence length="340" mass="38349">MKYEEESLPMAMNILMLIEYGLAGSTEPKMRDHYISVLRGRVSIDGPAVTDKERQVIHEFFSQHFPRVYLSQALGAGVYGEVFRGGGYGSVIFINYDLAVAANATKSISKSSDTECAGILIFIATIYHELAHVYNSYLHPGDFQFATPEKMQYNNRMSYDDHGKIYGESGFIVEASLFGGIVEAIYDGRYSVDFVNLRNIVGVVLERPLLTELADPSNDQIQGRVVYKCEQRLVESFFRNGGVFSPSPFHRSDNLSPYQGVTDFLEKNGSFALEWVNRVQNPRLCQMSIVNVENVGVAYKDQRDSGYSRVKIDGKLRYISQGAPENLMFSKGCRTFHRRL</sequence>